<protein>
    <recommendedName>
        <fullName evidence="7">Ig-like domain-containing protein</fullName>
    </recommendedName>
</protein>
<accession>A0A8C3HPC1</accession>
<evidence type="ECO:0000256" key="2">
    <source>
        <dbReference type="ARBA" id="ARBA00023130"/>
    </source>
</evidence>
<dbReference type="Gene3D" id="2.60.40.10">
    <property type="entry name" value="Immunoglobulins"/>
    <property type="match status" value="1"/>
</dbReference>
<dbReference type="GO" id="GO:0042101">
    <property type="term" value="C:T cell receptor complex"/>
    <property type="evidence" value="ECO:0007669"/>
    <property type="project" value="UniProtKB-KW"/>
</dbReference>
<dbReference type="InterPro" id="IPR036179">
    <property type="entry name" value="Ig-like_dom_sf"/>
</dbReference>
<evidence type="ECO:0000259" key="7">
    <source>
        <dbReference type="PROSITE" id="PS50835"/>
    </source>
</evidence>
<keyword evidence="9" id="KW-1185">Reference proteome</keyword>
<keyword evidence="4" id="KW-0393">Immunoglobulin domain</keyword>
<dbReference type="InterPro" id="IPR013783">
    <property type="entry name" value="Ig-like_fold"/>
</dbReference>
<keyword evidence="5" id="KW-0391">Immunity</keyword>
<keyword evidence="1 6" id="KW-0732">Signal</keyword>
<dbReference type="OMA" id="TVILHCT"/>
<reference evidence="8" key="2">
    <citation type="submission" date="2025-09" db="UniProtKB">
        <authorList>
            <consortium name="Ensembl"/>
        </authorList>
    </citation>
    <scope>IDENTIFICATION</scope>
</reference>
<evidence type="ECO:0000313" key="8">
    <source>
        <dbReference type="Ensembl" id="ENSCPBP00000021051.1"/>
    </source>
</evidence>
<keyword evidence="3" id="KW-0675">Receptor</keyword>
<feature type="signal peptide" evidence="6">
    <location>
        <begin position="1"/>
        <end position="24"/>
    </location>
</feature>
<proteinExistence type="predicted"/>
<evidence type="ECO:0000256" key="6">
    <source>
        <dbReference type="SAM" id="SignalP"/>
    </source>
</evidence>
<evidence type="ECO:0000256" key="4">
    <source>
        <dbReference type="ARBA" id="ARBA00023319"/>
    </source>
</evidence>
<dbReference type="AlphaFoldDB" id="A0A8C3HPC1"/>
<organism evidence="8 9">
    <name type="scientific">Chrysemys picta bellii</name>
    <name type="common">Western painted turtle</name>
    <name type="synonym">Emys bellii</name>
    <dbReference type="NCBI Taxonomy" id="8478"/>
    <lineage>
        <taxon>Eukaryota</taxon>
        <taxon>Metazoa</taxon>
        <taxon>Chordata</taxon>
        <taxon>Craniata</taxon>
        <taxon>Vertebrata</taxon>
        <taxon>Euteleostomi</taxon>
        <taxon>Archelosauria</taxon>
        <taxon>Testudinata</taxon>
        <taxon>Testudines</taxon>
        <taxon>Cryptodira</taxon>
        <taxon>Durocryptodira</taxon>
        <taxon>Testudinoidea</taxon>
        <taxon>Emydidae</taxon>
        <taxon>Chrysemys</taxon>
    </lineage>
</organism>
<dbReference type="InterPro" id="IPR051287">
    <property type="entry name" value="TCR_variable_region"/>
</dbReference>
<dbReference type="PANTHER" id="PTHR19367">
    <property type="entry name" value="T-CELL RECEPTOR ALPHA CHAIN V REGION"/>
    <property type="match status" value="1"/>
</dbReference>
<dbReference type="Pfam" id="PF07686">
    <property type="entry name" value="V-set"/>
    <property type="match status" value="1"/>
</dbReference>
<dbReference type="SUPFAM" id="SSF48726">
    <property type="entry name" value="Immunoglobulin"/>
    <property type="match status" value="1"/>
</dbReference>
<dbReference type="SMART" id="SM00409">
    <property type="entry name" value="IG"/>
    <property type="match status" value="1"/>
</dbReference>
<dbReference type="Proteomes" id="UP000694380">
    <property type="component" value="Unplaced"/>
</dbReference>
<dbReference type="Ensembl" id="ENSCPBT00000024783.1">
    <property type="protein sequence ID" value="ENSCPBP00000021051.1"/>
    <property type="gene ID" value="ENSCPBG00000015126.1"/>
</dbReference>
<evidence type="ECO:0000256" key="5">
    <source>
        <dbReference type="ARBA" id="ARBA00043266"/>
    </source>
</evidence>
<dbReference type="PROSITE" id="PS50835">
    <property type="entry name" value="IG_LIKE"/>
    <property type="match status" value="1"/>
</dbReference>
<reference evidence="8" key="1">
    <citation type="submission" date="2025-08" db="UniProtKB">
        <authorList>
            <consortium name="Ensembl"/>
        </authorList>
    </citation>
    <scope>IDENTIFICATION</scope>
</reference>
<dbReference type="PANTHER" id="PTHR19367:SF45">
    <property type="entry name" value="IG-LIKE DOMAIN-CONTAINING PROTEIN"/>
    <property type="match status" value="1"/>
</dbReference>
<dbReference type="SMART" id="SM00406">
    <property type="entry name" value="IGv"/>
    <property type="match status" value="1"/>
</dbReference>
<feature type="domain" description="Ig-like" evidence="7">
    <location>
        <begin position="21"/>
        <end position="124"/>
    </location>
</feature>
<sequence>MATVRDSAIVLILLFSSSMEDAVTQTQPAVSGVEHESVSLGCTYETVASSYIFYWYKRPPGESLIFLSWQHSGGEKRNDAGERFFFSLEKSKSSISLRITALELGDTAMYFCAFSRDTHSVEINREP</sequence>
<keyword evidence="5" id="KW-1279">T cell receptor</keyword>
<dbReference type="InterPro" id="IPR003599">
    <property type="entry name" value="Ig_sub"/>
</dbReference>
<evidence type="ECO:0000256" key="3">
    <source>
        <dbReference type="ARBA" id="ARBA00023170"/>
    </source>
</evidence>
<dbReference type="InterPro" id="IPR013106">
    <property type="entry name" value="Ig_V-set"/>
</dbReference>
<keyword evidence="2" id="KW-1064">Adaptive immunity</keyword>
<feature type="chain" id="PRO_5034398320" description="Ig-like domain-containing protein" evidence="6">
    <location>
        <begin position="25"/>
        <end position="127"/>
    </location>
</feature>
<name>A0A8C3HPC1_CHRPI</name>
<dbReference type="GO" id="GO:0002250">
    <property type="term" value="P:adaptive immune response"/>
    <property type="evidence" value="ECO:0007669"/>
    <property type="project" value="UniProtKB-KW"/>
</dbReference>
<evidence type="ECO:0000313" key="9">
    <source>
        <dbReference type="Proteomes" id="UP000694380"/>
    </source>
</evidence>
<dbReference type="GeneTree" id="ENSGT00940000163507"/>
<dbReference type="InterPro" id="IPR007110">
    <property type="entry name" value="Ig-like_dom"/>
</dbReference>
<evidence type="ECO:0000256" key="1">
    <source>
        <dbReference type="ARBA" id="ARBA00022729"/>
    </source>
</evidence>